<dbReference type="EMBL" id="JAGSOJ010000002">
    <property type="protein sequence ID" value="MCM1989811.1"/>
    <property type="molecule type" value="Genomic_DNA"/>
</dbReference>
<feature type="domain" description="N-acetyltransferase" evidence="1">
    <location>
        <begin position="205"/>
        <end position="375"/>
    </location>
</feature>
<name>A0A9J6NZW0_9CLOT</name>
<dbReference type="PANTHER" id="PTHR41368:SF1">
    <property type="entry name" value="PROTEIN YGHO"/>
    <property type="match status" value="1"/>
</dbReference>
<dbReference type="GO" id="GO:0016747">
    <property type="term" value="F:acyltransferase activity, transferring groups other than amino-acyl groups"/>
    <property type="evidence" value="ECO:0007669"/>
    <property type="project" value="InterPro"/>
</dbReference>
<dbReference type="InterPro" id="IPR039968">
    <property type="entry name" value="BcerS-like"/>
</dbReference>
<accession>A0A9J6NZW0</accession>
<protein>
    <submittedName>
        <fullName evidence="2">GNAT family N-acetyltransferase</fullName>
    </submittedName>
</protein>
<dbReference type="InterPro" id="IPR000182">
    <property type="entry name" value="GNAT_dom"/>
</dbReference>
<dbReference type="PROSITE" id="PS51186">
    <property type="entry name" value="GNAT"/>
    <property type="match status" value="1"/>
</dbReference>
<proteinExistence type="predicted"/>
<sequence length="375" mass="43832">MGRINIVKVENKAQEKAFIKLPRIIYKGDDAYVPNFDFEALNTIRGKNNTIKESGTFEHILAYGDGELLGRATVGINKDINEAKGIKEGYIALFECFNNKEVAKEIFAYCIKWLKDRGMNRVLGPLSLPNGEDYRGVLIDNFQEPTLVMNTYNKPYYKELFEDFGFKKYWDCYAYKYNVKEGLQERFGKLVPYAMKKYGFTVEPIDMKNVDSEVDDIKTIIDKAMPEEWMEFIPPDDNQINIIRKHLVKIVDPKLVYIARDENGEPIGFNLALPDYNQPLKEIDGRVLPFGFIKFLMRRKKINRMRLFVLFVIPEYRKKGVAGAIYYNCFRACEKKGYDYAEGSTIWEYNDVMMRDVVKAGAKKYKTYRIFEMDF</sequence>
<dbReference type="CDD" id="cd04301">
    <property type="entry name" value="NAT_SF"/>
    <property type="match status" value="1"/>
</dbReference>
<dbReference type="Pfam" id="PF00583">
    <property type="entry name" value="Acetyltransf_1"/>
    <property type="match status" value="1"/>
</dbReference>
<evidence type="ECO:0000313" key="3">
    <source>
        <dbReference type="Proteomes" id="UP001056429"/>
    </source>
</evidence>
<dbReference type="Gene3D" id="3.40.630.30">
    <property type="match status" value="1"/>
</dbReference>
<evidence type="ECO:0000313" key="2">
    <source>
        <dbReference type="EMBL" id="MCM1989811.1"/>
    </source>
</evidence>
<dbReference type="InterPro" id="IPR016181">
    <property type="entry name" value="Acyl_CoA_acyltransferase"/>
</dbReference>
<dbReference type="PANTHER" id="PTHR41368">
    <property type="entry name" value="PROTEIN YGHO"/>
    <property type="match status" value="1"/>
</dbReference>
<reference evidence="2" key="2">
    <citation type="submission" date="2021-04" db="EMBL/GenBank/DDBJ databases">
        <authorList>
            <person name="Dong X."/>
        </authorList>
    </citation>
    <scope>NUCLEOTIDE SEQUENCE</scope>
    <source>
        <strain evidence="2">ZWT</strain>
    </source>
</reference>
<gene>
    <name evidence="2" type="ORF">KDK92_08670</name>
</gene>
<comment type="caution">
    <text evidence="2">The sequence shown here is derived from an EMBL/GenBank/DDBJ whole genome shotgun (WGS) entry which is preliminary data.</text>
</comment>
<dbReference type="AlphaFoldDB" id="A0A9J6NZW0"/>
<keyword evidence="3" id="KW-1185">Reference proteome</keyword>
<organism evidence="2 3">
    <name type="scientific">Oceanirhabdus seepicola</name>
    <dbReference type="NCBI Taxonomy" id="2828781"/>
    <lineage>
        <taxon>Bacteria</taxon>
        <taxon>Bacillati</taxon>
        <taxon>Bacillota</taxon>
        <taxon>Clostridia</taxon>
        <taxon>Eubacteriales</taxon>
        <taxon>Clostridiaceae</taxon>
        <taxon>Oceanirhabdus</taxon>
    </lineage>
</organism>
<reference evidence="2" key="1">
    <citation type="journal article" date="2021" name="mSystems">
        <title>Bacteria and Archaea Synergistically Convert Glycine Betaine to Biogenic Methane in the Formosa Cold Seep of the South China Sea.</title>
        <authorList>
            <person name="Li L."/>
            <person name="Zhang W."/>
            <person name="Zhang S."/>
            <person name="Song L."/>
            <person name="Sun Q."/>
            <person name="Zhang H."/>
            <person name="Xiang H."/>
            <person name="Dong X."/>
        </authorList>
    </citation>
    <scope>NUCLEOTIDE SEQUENCE</scope>
    <source>
        <strain evidence="2">ZWT</strain>
    </source>
</reference>
<evidence type="ECO:0000259" key="1">
    <source>
        <dbReference type="PROSITE" id="PS51186"/>
    </source>
</evidence>
<dbReference type="Proteomes" id="UP001056429">
    <property type="component" value="Unassembled WGS sequence"/>
</dbReference>
<dbReference type="SUPFAM" id="SSF55729">
    <property type="entry name" value="Acyl-CoA N-acyltransferases (Nat)"/>
    <property type="match status" value="1"/>
</dbReference>
<dbReference type="RefSeq" id="WP_250858834.1">
    <property type="nucleotide sequence ID" value="NZ_JAGSOJ010000002.1"/>
</dbReference>